<dbReference type="EMBL" id="CAJNOL010009227">
    <property type="protein sequence ID" value="CAF1641941.1"/>
    <property type="molecule type" value="Genomic_DNA"/>
</dbReference>
<comment type="caution">
    <text evidence="3">The sequence shown here is derived from an EMBL/GenBank/DDBJ whole genome shotgun (WGS) entry which is preliminary data.</text>
</comment>
<gene>
    <name evidence="3" type="ORF">JXQ802_LOCUS53325</name>
    <name evidence="2" type="ORF">PYM288_LOCUS36936</name>
</gene>
<proteinExistence type="predicted"/>
<evidence type="ECO:0000313" key="3">
    <source>
        <dbReference type="EMBL" id="CAF1641941.1"/>
    </source>
</evidence>
<evidence type="ECO:0008006" key="5">
    <source>
        <dbReference type="Google" id="ProtNLM"/>
    </source>
</evidence>
<dbReference type="Proteomes" id="UP000663854">
    <property type="component" value="Unassembled WGS sequence"/>
</dbReference>
<evidence type="ECO:0000256" key="1">
    <source>
        <dbReference type="SAM" id="Coils"/>
    </source>
</evidence>
<dbReference type="Proteomes" id="UP000663870">
    <property type="component" value="Unassembled WGS sequence"/>
</dbReference>
<keyword evidence="4" id="KW-1185">Reference proteome</keyword>
<reference evidence="3" key="1">
    <citation type="submission" date="2021-02" db="EMBL/GenBank/DDBJ databases">
        <authorList>
            <person name="Nowell W R."/>
        </authorList>
    </citation>
    <scope>NUCLEOTIDE SEQUENCE</scope>
</reference>
<evidence type="ECO:0000313" key="4">
    <source>
        <dbReference type="Proteomes" id="UP000663870"/>
    </source>
</evidence>
<name>A0A816E486_9BILA</name>
<protein>
    <recommendedName>
        <fullName evidence="5">Reverse transcriptase domain-containing protein</fullName>
    </recommendedName>
</protein>
<organism evidence="3 4">
    <name type="scientific">Rotaria sordida</name>
    <dbReference type="NCBI Taxonomy" id="392033"/>
    <lineage>
        <taxon>Eukaryota</taxon>
        <taxon>Metazoa</taxon>
        <taxon>Spiralia</taxon>
        <taxon>Gnathifera</taxon>
        <taxon>Rotifera</taxon>
        <taxon>Eurotatoria</taxon>
        <taxon>Bdelloidea</taxon>
        <taxon>Philodinida</taxon>
        <taxon>Philodinidae</taxon>
        <taxon>Rotaria</taxon>
    </lineage>
</organism>
<accession>A0A816E486</accession>
<feature type="coiled-coil region" evidence="1">
    <location>
        <begin position="371"/>
        <end position="398"/>
    </location>
</feature>
<keyword evidence="1" id="KW-0175">Coiled coil</keyword>
<dbReference type="AlphaFoldDB" id="A0A816E486"/>
<evidence type="ECO:0000313" key="2">
    <source>
        <dbReference type="EMBL" id="CAF1460783.1"/>
    </source>
</evidence>
<sequence length="999" mass="118649">MSTITYTTNNNEIAQQQLNAPPQQQQQQRYGRGGVLVGNQLNYRSNQFNYRSNYRGNQYTNRRRRNTNYYENRNYAYVPNYNRRRNNNNNNNIFYNQNRYMNNNGGVFVQRQRRFNRSWSRNRLYQQRSRSRSIRQVRRGPRQIRLNDFMPKNLQGDCSQDSRNLLDDFNLNNAITTAPPDALPQRTIFTNNTNNTTQPFIVNQPNNNLIQQRTNTSSYRRRQRRYRQQQYQHQNNIDYNNRFEILNDINDIDNENEFDNNNDLVEIEINNNKNKIKNKNRNKTKKKIRIYLQPNRILKWFEESSKQSKNAISGRGNQAYTLATTSIYDEWIRNNYELQVWQEYFKLGTEKKFWAKEVIQRTKKRDNLINTRFFQKKIKRLTDEIAALSANISYLQIQLSTYWMHTTSEATTQKIVHTTAELTANLVTTTNANIPSLATTMSTIKNQTREPVDRLEKYILEYLHKCTQHVKKLAENRIQLAKAQMAEYKAFEDFQQIATPIHWNYNSTLKSKIKLWSTKYKNYRTITERIKLDLPPKFISKVDFNFKIDESIISQEEAQVLYNRMREITKNYRIEAMTLYEQTTAREYELLTNEMKQIIENFPKITNEDEVSFASFKQYHELPEKQLNIEIKKSIYFLFEQRVEGEIDNLLLQEEELIIAPTPIQEHDLLTLGPRFIFNDPKTASRRRTTELATLKRKIADRFLEKGIIPGRPIEQFIDEVDVLLQNLHDTLVSKQNKNKDISLRNKDITLIRENQSIQSENYNISILRKKKNYGRLIKRLKHKFRLTNIVLRKSDKSKVFHLGKLEHYHKKSEEYMDKTQAYKCLEKENPLPDLIQRTNKYLLDLRLAKWITQKQYELLSVKPNEVELAHLYYLPKAHKPGTPLQPIISGLKHPTIKISKFLDDLLRPLFDKMAIQSTVTSGFELLKKLKEWSELNINQETLFCTIDVVDLYTMIPQVEGVLSLKKMLDYLNLKQIGGLKIETIIKRLKGGLCIVCPT</sequence>
<dbReference type="EMBL" id="CAJNOH010007567">
    <property type="protein sequence ID" value="CAF1460783.1"/>
    <property type="molecule type" value="Genomic_DNA"/>
</dbReference>